<sequence>MTDIFRIFRLLLVIVVNYLLLSFNLWKWAPDLFLIQSLLAIVILKEPPGIYYFVFKGFLIDLFFSDLSIPYTLTFFIIGLFLKFSKINWIQKSLVEQVTLILLVSYFLNLLLSTVNTYSIENELRFLVNPFINAFVWILIFLNQRKKWLKNI</sequence>
<dbReference type="AlphaFoldDB" id="A0A9Q8TYW8"/>
<protein>
    <recommendedName>
        <fullName evidence="4">Rod shape-determining protein MreD</fullName>
    </recommendedName>
</protein>
<feature type="transmembrane region" description="Helical" evidence="1">
    <location>
        <begin position="7"/>
        <end position="29"/>
    </location>
</feature>
<evidence type="ECO:0000313" key="2">
    <source>
        <dbReference type="EMBL" id="URQ63459.1"/>
    </source>
</evidence>
<evidence type="ECO:0008006" key="4">
    <source>
        <dbReference type="Google" id="ProtNLM"/>
    </source>
</evidence>
<accession>A0A9Q8TYW8</accession>
<proteinExistence type="predicted"/>
<keyword evidence="1" id="KW-0812">Transmembrane</keyword>
<feature type="transmembrane region" description="Helical" evidence="1">
    <location>
        <begin position="49"/>
        <end position="82"/>
    </location>
</feature>
<evidence type="ECO:0000256" key="1">
    <source>
        <dbReference type="SAM" id="Phobius"/>
    </source>
</evidence>
<feature type="transmembrane region" description="Helical" evidence="1">
    <location>
        <begin position="124"/>
        <end position="142"/>
    </location>
</feature>
<dbReference type="EMBL" id="CP097966">
    <property type="protein sequence ID" value="URQ63459.1"/>
    <property type="molecule type" value="Genomic_DNA"/>
</dbReference>
<evidence type="ECO:0000313" key="3">
    <source>
        <dbReference type="Proteomes" id="UP001056381"/>
    </source>
</evidence>
<feature type="transmembrane region" description="Helical" evidence="1">
    <location>
        <begin position="94"/>
        <end position="112"/>
    </location>
</feature>
<reference evidence="2" key="1">
    <citation type="submission" date="2022-05" db="EMBL/GenBank/DDBJ databases">
        <title>Single-amplified genomics reveal most streamlined microbe among free-living bacteria.</title>
        <authorList>
            <person name="Roda-Garcia J."/>
            <person name="Haro-Moreno J.M."/>
            <person name="Rodriguez-Valera F."/>
            <person name="Almagro-Moreno S."/>
            <person name="Lopez-Perez M."/>
        </authorList>
    </citation>
    <scope>NUCLEOTIDE SEQUENCE</scope>
    <source>
        <strain evidence="2">TMED112-D2-2</strain>
    </source>
</reference>
<organism evidence="2 3">
    <name type="scientific">SAR86 cluster bacterium</name>
    <dbReference type="NCBI Taxonomy" id="2030880"/>
    <lineage>
        <taxon>Bacteria</taxon>
        <taxon>Pseudomonadati</taxon>
        <taxon>Pseudomonadota</taxon>
        <taxon>Gammaproteobacteria</taxon>
        <taxon>SAR86 cluster</taxon>
    </lineage>
</organism>
<gene>
    <name evidence="2" type="ORF">M9B40_01485</name>
</gene>
<keyword evidence="1" id="KW-0472">Membrane</keyword>
<keyword evidence="1" id="KW-1133">Transmembrane helix</keyword>
<name>A0A9Q8TYW8_9GAMM</name>
<dbReference type="Proteomes" id="UP001056381">
    <property type="component" value="Chromosome"/>
</dbReference>
<keyword evidence="3" id="KW-1185">Reference proteome</keyword>